<evidence type="ECO:0000313" key="2">
    <source>
        <dbReference type="EMBL" id="ALU29266.1"/>
    </source>
</evidence>
<dbReference type="GeneID" id="14548581"/>
<dbReference type="GO" id="GO:0016740">
    <property type="term" value="F:transferase activity"/>
    <property type="evidence" value="ECO:0007669"/>
    <property type="project" value="UniProtKB-KW"/>
</dbReference>
<dbReference type="InterPro" id="IPR000120">
    <property type="entry name" value="Amidase"/>
</dbReference>
<dbReference type="PANTHER" id="PTHR11895">
    <property type="entry name" value="TRANSAMIDASE"/>
    <property type="match status" value="1"/>
</dbReference>
<name>A0A0U2WT36_9CREN</name>
<organism evidence="2 5">
    <name type="scientific">Sulfolobus acidocaldarius</name>
    <dbReference type="NCBI Taxonomy" id="2285"/>
    <lineage>
        <taxon>Archaea</taxon>
        <taxon>Thermoproteota</taxon>
        <taxon>Thermoprotei</taxon>
        <taxon>Sulfolobales</taxon>
        <taxon>Sulfolobaceae</taxon>
        <taxon>Sulfolobus</taxon>
    </lineage>
</organism>
<dbReference type="PaxDb" id="1435377-SUSAZ_01835"/>
<dbReference type="OMA" id="TVCAMTR"/>
<dbReference type="InterPro" id="IPR036928">
    <property type="entry name" value="AS_sf"/>
</dbReference>
<dbReference type="SUPFAM" id="SSF75304">
    <property type="entry name" value="Amidase signature (AS) enzymes"/>
    <property type="match status" value="1"/>
</dbReference>
<evidence type="ECO:0000259" key="1">
    <source>
        <dbReference type="Pfam" id="PF01425"/>
    </source>
</evidence>
<reference evidence="4 5" key="1">
    <citation type="submission" date="2015-12" db="EMBL/GenBank/DDBJ databases">
        <title>A stable core within a dynamic pangenome in Sulfolobus acidocaldarius.</title>
        <authorList>
            <person name="Anderson R."/>
            <person name="Kouris A."/>
            <person name="Seward C."/>
            <person name="Campbell K."/>
            <person name="Whitaker R."/>
        </authorList>
    </citation>
    <scope>NUCLEOTIDE SEQUENCE [LARGE SCALE GENOMIC DNA]</scope>
    <source>
        <strain evidence="2 5">GG12-C01-09</strain>
        <strain evidence="3 4">NG05B_CO5_07</strain>
    </source>
</reference>
<dbReference type="Gene3D" id="3.90.1300.10">
    <property type="entry name" value="Amidase signature (AS) domain"/>
    <property type="match status" value="1"/>
</dbReference>
<dbReference type="InterPro" id="IPR023631">
    <property type="entry name" value="Amidase_dom"/>
</dbReference>
<evidence type="ECO:0000313" key="3">
    <source>
        <dbReference type="EMBL" id="ALU31995.1"/>
    </source>
</evidence>
<sequence length="467" mass="51680">MSTKIMNDIQKIIGPDYIRPKPEVILTLNDIINRNQSPVDLIQHTLDKMKTDAEKFNSYITIIKDEALRHAEKLEEHIKRGIPTGPLSGLPIAVKDNIFTKGIRTTIASKIFREFYPNYNATVINKLLEADAIIVGKNNLHAFASGVSNLVSEFGPTRNPLDTERITGGSSGGSASSVAFGSVPISLGTDTVGSVRVPASFCGVIGYKPSNGLVSRYGLFPTAWSLDTIGVLSKTVLDVALISYFIMGYDENDSSTVNIPRINIDNVAQGVEPRRITLGILVQESQTEVEKEFLDNVVSKLDSEGFKTERVNFDIETSHKITTTIRLAEAAAFHKDLFMSREDDYPRDVAELIRNGMSIPAHEYIQSMISRKYLISDFLRLFNHVDAVITPTVPILPPKTNEIMGKELDYRRTIIKYTGFVNLLGFPAISIPSVKLSGLPIGLQIIGKIYHDEALLKIAKTVENISW</sequence>
<evidence type="ECO:0000313" key="4">
    <source>
        <dbReference type="Proteomes" id="UP000060043"/>
    </source>
</evidence>
<dbReference type="Pfam" id="PF01425">
    <property type="entry name" value="Amidase"/>
    <property type="match status" value="1"/>
</dbReference>
<gene>
    <name evidence="2" type="ORF">ATY89_04480</name>
    <name evidence="3" type="ORF">ATZ20_07505</name>
</gene>
<dbReference type="STRING" id="1435377.SUSAZ_01835"/>
<dbReference type="AlphaFoldDB" id="A0A0U2WT36"/>
<proteinExistence type="predicted"/>
<protein>
    <submittedName>
        <fullName evidence="2">Glutamyl-tRNA amidotransferase</fullName>
    </submittedName>
</protein>
<feature type="domain" description="Amidase" evidence="1">
    <location>
        <begin position="40"/>
        <end position="456"/>
    </location>
</feature>
<dbReference type="OrthoDB" id="7931at2157"/>
<dbReference type="RefSeq" id="WP_011277279.1">
    <property type="nucleotide sequence ID" value="NZ_BHWZ01000001.1"/>
</dbReference>
<dbReference type="EMBL" id="CP013694">
    <property type="protein sequence ID" value="ALU29266.1"/>
    <property type="molecule type" value="Genomic_DNA"/>
</dbReference>
<dbReference type="PANTHER" id="PTHR11895:SF67">
    <property type="entry name" value="AMIDASE DOMAIN-CONTAINING PROTEIN"/>
    <property type="match status" value="1"/>
</dbReference>
<evidence type="ECO:0000313" key="5">
    <source>
        <dbReference type="Proteomes" id="UP000065473"/>
    </source>
</evidence>
<dbReference type="EMBL" id="CP013695">
    <property type="protein sequence ID" value="ALU31995.1"/>
    <property type="molecule type" value="Genomic_DNA"/>
</dbReference>
<accession>A0A0U2WT36</accession>
<dbReference type="Proteomes" id="UP000060043">
    <property type="component" value="Chromosome"/>
</dbReference>
<dbReference type="Proteomes" id="UP000065473">
    <property type="component" value="Chromosome"/>
</dbReference>
<keyword evidence="2" id="KW-0808">Transferase</keyword>